<dbReference type="OrthoDB" id="2350333at2759"/>
<sequence length="320" mass="36755">MAQRPMRHSTVLVVIWTIANCYLMLLIKRIQLTMATRDWEIVMQKSVRSFRPTQPHCRPVSRILSKNEALSFSPENLFDVADTYMLSCFICTQSKHPDDTPVKTEKERNIKELLQRNNETGKGNLSEMEHISRNVMPLLDATVGLDTECRVHYYGERTLEATADRRNKGRDPFGRARDGYKVDAIIEYQELSWLPTIGCGEVSGGLELRDIWRKAQIVWGLQWSGKKLGRKLRIYALGVPGRLFHLVLVEEVALPSSCNDLVSLQHAYRVMLAFTDRLNITKRQLVARNLERACNVETNQAPEEREMPRIINTPGKKMTS</sequence>
<protein>
    <submittedName>
        <fullName evidence="2">8515_t:CDS:1</fullName>
    </submittedName>
</protein>
<accession>A0A9N9B9J4</accession>
<organism evidence="2 3">
    <name type="scientific">Paraglomus occultum</name>
    <dbReference type="NCBI Taxonomy" id="144539"/>
    <lineage>
        <taxon>Eukaryota</taxon>
        <taxon>Fungi</taxon>
        <taxon>Fungi incertae sedis</taxon>
        <taxon>Mucoromycota</taxon>
        <taxon>Glomeromycotina</taxon>
        <taxon>Glomeromycetes</taxon>
        <taxon>Paraglomerales</taxon>
        <taxon>Paraglomeraceae</taxon>
        <taxon>Paraglomus</taxon>
    </lineage>
</organism>
<evidence type="ECO:0000313" key="3">
    <source>
        <dbReference type="Proteomes" id="UP000789572"/>
    </source>
</evidence>
<evidence type="ECO:0000313" key="2">
    <source>
        <dbReference type="EMBL" id="CAG8557202.1"/>
    </source>
</evidence>
<keyword evidence="1" id="KW-0472">Membrane</keyword>
<keyword evidence="1" id="KW-1133">Transmembrane helix</keyword>
<dbReference type="AlphaFoldDB" id="A0A9N9B9J4"/>
<dbReference type="Proteomes" id="UP000789572">
    <property type="component" value="Unassembled WGS sequence"/>
</dbReference>
<name>A0A9N9B9J4_9GLOM</name>
<feature type="transmembrane region" description="Helical" evidence="1">
    <location>
        <begin position="6"/>
        <end position="27"/>
    </location>
</feature>
<comment type="caution">
    <text evidence="2">The sequence shown here is derived from an EMBL/GenBank/DDBJ whole genome shotgun (WGS) entry which is preliminary data.</text>
</comment>
<dbReference type="EMBL" id="CAJVPJ010000800">
    <property type="protein sequence ID" value="CAG8557202.1"/>
    <property type="molecule type" value="Genomic_DNA"/>
</dbReference>
<keyword evidence="3" id="KW-1185">Reference proteome</keyword>
<reference evidence="2" key="1">
    <citation type="submission" date="2021-06" db="EMBL/GenBank/DDBJ databases">
        <authorList>
            <person name="Kallberg Y."/>
            <person name="Tangrot J."/>
            <person name="Rosling A."/>
        </authorList>
    </citation>
    <scope>NUCLEOTIDE SEQUENCE</scope>
    <source>
        <strain evidence="2">IA702</strain>
    </source>
</reference>
<gene>
    <name evidence="2" type="ORF">POCULU_LOCUS5326</name>
</gene>
<proteinExistence type="predicted"/>
<keyword evidence="1" id="KW-0812">Transmembrane</keyword>
<evidence type="ECO:0000256" key="1">
    <source>
        <dbReference type="SAM" id="Phobius"/>
    </source>
</evidence>